<feature type="domain" description="F-box" evidence="1">
    <location>
        <begin position="25"/>
        <end position="72"/>
    </location>
</feature>
<dbReference type="InterPro" id="IPR013187">
    <property type="entry name" value="F-box-assoc_dom_typ3"/>
</dbReference>
<comment type="caution">
    <text evidence="2">The sequence shown here is derived from an EMBL/GenBank/DDBJ whole genome shotgun (WGS) entry which is preliminary data.</text>
</comment>
<keyword evidence="3" id="KW-1185">Reference proteome</keyword>
<dbReference type="Proteomes" id="UP000694240">
    <property type="component" value="Chromosome 13"/>
</dbReference>
<dbReference type="AlphaFoldDB" id="A0A8T1XGT1"/>
<dbReference type="EMBL" id="JAEFBK010000013">
    <property type="protein sequence ID" value="KAG7533803.1"/>
    <property type="molecule type" value="Genomic_DNA"/>
</dbReference>
<proteinExistence type="predicted"/>
<dbReference type="InterPro" id="IPR001810">
    <property type="entry name" value="F-box_dom"/>
</dbReference>
<dbReference type="Pfam" id="PF00646">
    <property type="entry name" value="F-box"/>
    <property type="match status" value="1"/>
</dbReference>
<protein>
    <submittedName>
        <fullName evidence="2">F-box domain</fullName>
    </submittedName>
</protein>
<accession>A0A8T1XGT1</accession>
<sequence>MKPSQRPHNLLDITASPAGIMAGKRSCNINIPLDLMVEILKKLPAKSLARFQCVSKQWTSIIVINSIVTRSLTQPPSCDPHFIFSHSNSQFSFVFSHVHEPHQITNQEQQLYHEEICGKGYGIETRFQYLRGLVGFWRSSYCYCQFTFTIYNPTTKQTVSLPYLPSTSRWIYYFFGYDPLKNQYKVVCLAIQIDPSKNLSCRVFTLGDPKKKWMRIQCGIGSHFPLDNAVCINGAIYYKATKMKPNESSVLVSFDVRSEKFNHVRTPNDMAIYRRDSTLINYQGKLAFICRNNMINEDADMWVMEDAEKQEWSKITFFGMLQGITSGIRIGDVTHPSGEFVILHQNYLSRYASNVYYYDPKRNSRRSVEIQTTTSSERITPSDYFTMWPVTDHVENIMCLSLH</sequence>
<reference evidence="2 3" key="1">
    <citation type="submission" date="2020-12" db="EMBL/GenBank/DDBJ databases">
        <title>Concerted genomic and epigenomic changes stabilize Arabidopsis allopolyploids.</title>
        <authorList>
            <person name="Chen Z."/>
        </authorList>
    </citation>
    <scope>NUCLEOTIDE SEQUENCE [LARGE SCALE GENOMIC DNA]</scope>
    <source>
        <strain evidence="2">Allo738</strain>
        <tissue evidence="2">Leaf</tissue>
    </source>
</reference>
<evidence type="ECO:0000313" key="2">
    <source>
        <dbReference type="EMBL" id="KAG7533803.1"/>
    </source>
</evidence>
<dbReference type="SMART" id="SM00256">
    <property type="entry name" value="FBOX"/>
    <property type="match status" value="1"/>
</dbReference>
<dbReference type="NCBIfam" id="TIGR01640">
    <property type="entry name" value="F_box_assoc_1"/>
    <property type="match status" value="1"/>
</dbReference>
<evidence type="ECO:0000313" key="3">
    <source>
        <dbReference type="Proteomes" id="UP000694240"/>
    </source>
</evidence>
<dbReference type="InterPro" id="IPR017451">
    <property type="entry name" value="F-box-assoc_interact_dom"/>
</dbReference>
<dbReference type="PANTHER" id="PTHR31111:SF105">
    <property type="entry name" value="F-BOX DOMAIN-CONTAINING PROTEIN"/>
    <property type="match status" value="1"/>
</dbReference>
<dbReference type="Pfam" id="PF08268">
    <property type="entry name" value="FBA_3"/>
    <property type="match status" value="1"/>
</dbReference>
<dbReference type="PROSITE" id="PS50181">
    <property type="entry name" value="FBOX"/>
    <property type="match status" value="1"/>
</dbReference>
<organism evidence="2 3">
    <name type="scientific">Arabidopsis thaliana x Arabidopsis arenosa</name>
    <dbReference type="NCBI Taxonomy" id="1240361"/>
    <lineage>
        <taxon>Eukaryota</taxon>
        <taxon>Viridiplantae</taxon>
        <taxon>Streptophyta</taxon>
        <taxon>Embryophyta</taxon>
        <taxon>Tracheophyta</taxon>
        <taxon>Spermatophyta</taxon>
        <taxon>Magnoliopsida</taxon>
        <taxon>eudicotyledons</taxon>
        <taxon>Gunneridae</taxon>
        <taxon>Pentapetalae</taxon>
        <taxon>rosids</taxon>
        <taxon>malvids</taxon>
        <taxon>Brassicales</taxon>
        <taxon>Brassicaceae</taxon>
        <taxon>Camelineae</taxon>
        <taxon>Arabidopsis</taxon>
    </lineage>
</organism>
<dbReference type="PANTHER" id="PTHR31111">
    <property type="entry name" value="BNAA05G37150D PROTEIN-RELATED"/>
    <property type="match status" value="1"/>
</dbReference>
<gene>
    <name evidence="2" type="ORF">ISN45_Aa08g014060</name>
</gene>
<name>A0A8T1XGT1_9BRAS</name>
<evidence type="ECO:0000259" key="1">
    <source>
        <dbReference type="PROSITE" id="PS50181"/>
    </source>
</evidence>
<dbReference type="CDD" id="cd22157">
    <property type="entry name" value="F-box_AtFBW1-like"/>
    <property type="match status" value="1"/>
</dbReference>